<evidence type="ECO:0000256" key="2">
    <source>
        <dbReference type="ARBA" id="ARBA00007749"/>
    </source>
</evidence>
<evidence type="ECO:0000256" key="5">
    <source>
        <dbReference type="ARBA" id="ARBA00022833"/>
    </source>
</evidence>
<comment type="similarity">
    <text evidence="2">Belongs to the metallo-beta-lactamase superfamily.</text>
</comment>
<keyword evidence="4" id="KW-0378">Hydrolase</keyword>
<evidence type="ECO:0000313" key="7">
    <source>
        <dbReference type="EMBL" id="PKD43897.1"/>
    </source>
</evidence>
<dbReference type="InterPro" id="IPR036866">
    <property type="entry name" value="RibonucZ/Hydroxyglut_hydro"/>
</dbReference>
<evidence type="ECO:0000256" key="3">
    <source>
        <dbReference type="ARBA" id="ARBA00022723"/>
    </source>
</evidence>
<keyword evidence="3" id="KW-0479">Metal-binding</keyword>
<dbReference type="CDD" id="cd07729">
    <property type="entry name" value="AHL_lactonase_MBL-fold"/>
    <property type="match status" value="1"/>
</dbReference>
<evidence type="ECO:0000259" key="6">
    <source>
        <dbReference type="SMART" id="SM00849"/>
    </source>
</evidence>
<dbReference type="InterPro" id="IPR001279">
    <property type="entry name" value="Metallo-B-lactamas"/>
</dbReference>
<organism evidence="7 8">
    <name type="scientific">Rhodohalobacter barkolensis</name>
    <dbReference type="NCBI Taxonomy" id="2053187"/>
    <lineage>
        <taxon>Bacteria</taxon>
        <taxon>Pseudomonadati</taxon>
        <taxon>Balneolota</taxon>
        <taxon>Balneolia</taxon>
        <taxon>Balneolales</taxon>
        <taxon>Balneolaceae</taxon>
        <taxon>Rhodohalobacter</taxon>
    </lineage>
</organism>
<keyword evidence="5" id="KW-0862">Zinc</keyword>
<dbReference type="Gene3D" id="3.60.15.10">
    <property type="entry name" value="Ribonuclease Z/Hydroxyacylglutathione hydrolase-like"/>
    <property type="match status" value="1"/>
</dbReference>
<accession>A0A2N0VI83</accession>
<dbReference type="SMART" id="SM00849">
    <property type="entry name" value="Lactamase_B"/>
    <property type="match status" value="1"/>
</dbReference>
<gene>
    <name evidence="7" type="ORF">CWD77_09145</name>
</gene>
<proteinExistence type="inferred from homology"/>
<keyword evidence="8" id="KW-1185">Reference proteome</keyword>
<feature type="domain" description="Metallo-beta-lactamase" evidence="6">
    <location>
        <begin position="18"/>
        <end position="236"/>
    </location>
</feature>
<dbReference type="EMBL" id="PISP01000002">
    <property type="protein sequence ID" value="PKD43897.1"/>
    <property type="molecule type" value="Genomic_DNA"/>
</dbReference>
<dbReference type="GO" id="GO:0016787">
    <property type="term" value="F:hydrolase activity"/>
    <property type="evidence" value="ECO:0007669"/>
    <property type="project" value="UniProtKB-KW"/>
</dbReference>
<name>A0A2N0VI83_9BACT</name>
<protein>
    <submittedName>
        <fullName evidence="7">N-acyl homoserine lactonase family protein</fullName>
    </submittedName>
</protein>
<reference evidence="7 8" key="1">
    <citation type="submission" date="2017-11" db="EMBL/GenBank/DDBJ databases">
        <title>Rhodohalobacter 15182 sp. nov., isolated from a salt lake.</title>
        <authorList>
            <person name="Han S."/>
        </authorList>
    </citation>
    <scope>NUCLEOTIDE SEQUENCE [LARGE SCALE GENOMIC DNA]</scope>
    <source>
        <strain evidence="7 8">15182</strain>
    </source>
</reference>
<dbReference type="Proteomes" id="UP000233398">
    <property type="component" value="Unassembled WGS sequence"/>
</dbReference>
<evidence type="ECO:0000313" key="8">
    <source>
        <dbReference type="Proteomes" id="UP000233398"/>
    </source>
</evidence>
<dbReference type="GO" id="GO:0046872">
    <property type="term" value="F:metal ion binding"/>
    <property type="evidence" value="ECO:0007669"/>
    <property type="project" value="UniProtKB-KW"/>
</dbReference>
<dbReference type="AlphaFoldDB" id="A0A2N0VI83"/>
<dbReference type="PANTHER" id="PTHR42978:SF7">
    <property type="entry name" value="METALLO-HYDROLASE RV2300C-RELATED"/>
    <property type="match status" value="1"/>
</dbReference>
<dbReference type="Pfam" id="PF00753">
    <property type="entry name" value="Lactamase_B"/>
    <property type="match status" value="1"/>
</dbReference>
<evidence type="ECO:0000256" key="1">
    <source>
        <dbReference type="ARBA" id="ARBA00001947"/>
    </source>
</evidence>
<comment type="caution">
    <text evidence="7">The sequence shown here is derived from an EMBL/GenBank/DDBJ whole genome shotgun (WGS) entry which is preliminary data.</text>
</comment>
<comment type="cofactor">
    <cofactor evidence="1">
        <name>Zn(2+)</name>
        <dbReference type="ChEBI" id="CHEBI:29105"/>
    </cofactor>
</comment>
<dbReference type="InterPro" id="IPR051013">
    <property type="entry name" value="MBL_superfamily_lactonases"/>
</dbReference>
<sequence length="252" mass="28693">MGGMLRVLASNEWTAWLPIYAWLIKHPEGTFVIDTGETSKTSYSDYFPKWHPYYRYGVKMDVAREDEIDRQLARLDVDAKEIDTVILTHFHTDHAGGLYHFPNSKILVPKTEYEAAKGTLGKLRGYLPQHWKDWFQPKEIEFQNQVYGPFARSFPVTNDGSIIIVPTPGHTPGHVSVVVNTGNEKIFLAGDTSYTQDLLLKLKPDGVSPDTKQALDTQKMILRMAEQDPLVYLPSHDPDSVHRLETRKALEV</sequence>
<dbReference type="SUPFAM" id="SSF56281">
    <property type="entry name" value="Metallo-hydrolase/oxidoreductase"/>
    <property type="match status" value="1"/>
</dbReference>
<dbReference type="PANTHER" id="PTHR42978">
    <property type="entry name" value="QUORUM-QUENCHING LACTONASE YTNP-RELATED-RELATED"/>
    <property type="match status" value="1"/>
</dbReference>
<evidence type="ECO:0000256" key="4">
    <source>
        <dbReference type="ARBA" id="ARBA00022801"/>
    </source>
</evidence>
<dbReference type="OrthoDB" id="9802248at2"/>